<dbReference type="Pfam" id="PF12146">
    <property type="entry name" value="Hydrolase_4"/>
    <property type="match status" value="1"/>
</dbReference>
<keyword evidence="4" id="KW-1185">Reference proteome</keyword>
<dbReference type="EC" id="3.1.1.24" evidence="3"/>
<dbReference type="AlphaFoldDB" id="A0A378LFM2"/>
<proteinExistence type="predicted"/>
<dbReference type="Gene3D" id="3.40.50.1820">
    <property type="entry name" value="alpha/beta hydrolase"/>
    <property type="match status" value="1"/>
</dbReference>
<dbReference type="InterPro" id="IPR022742">
    <property type="entry name" value="Hydrolase_4"/>
</dbReference>
<evidence type="ECO:0000313" key="5">
    <source>
        <dbReference type="Proteomes" id="UP000255110"/>
    </source>
</evidence>
<gene>
    <name evidence="3" type="primary">catD_2</name>
    <name evidence="2" type="ORF">Lstg_0762</name>
    <name evidence="3" type="ORF">NCTC11991_03198</name>
</gene>
<evidence type="ECO:0000259" key="1">
    <source>
        <dbReference type="Pfam" id="PF12146"/>
    </source>
</evidence>
<dbReference type="PRINTS" id="PR00111">
    <property type="entry name" value="ABHYDROLASE"/>
</dbReference>
<feature type="domain" description="Serine aminopeptidase S33" evidence="1">
    <location>
        <begin position="52"/>
        <end position="212"/>
    </location>
</feature>
<dbReference type="EMBL" id="LNYZ01000005">
    <property type="protein sequence ID" value="KTD79546.1"/>
    <property type="molecule type" value="Genomic_DNA"/>
</dbReference>
<dbReference type="Proteomes" id="UP000054820">
    <property type="component" value="Unassembled WGS sequence"/>
</dbReference>
<dbReference type="STRING" id="460.Lstg_0762"/>
<dbReference type="GO" id="GO:0047570">
    <property type="term" value="F:3-oxoadipate enol-lactonase activity"/>
    <property type="evidence" value="ECO:0007669"/>
    <property type="project" value="UniProtKB-EC"/>
</dbReference>
<dbReference type="InterPro" id="IPR050266">
    <property type="entry name" value="AB_hydrolase_sf"/>
</dbReference>
<dbReference type="EMBL" id="UGOY01000001">
    <property type="protein sequence ID" value="STY24569.1"/>
    <property type="molecule type" value="Genomic_DNA"/>
</dbReference>
<organism evidence="3 5">
    <name type="scientific">Legionella steigerwaltii</name>
    <dbReference type="NCBI Taxonomy" id="460"/>
    <lineage>
        <taxon>Bacteria</taxon>
        <taxon>Pseudomonadati</taxon>
        <taxon>Pseudomonadota</taxon>
        <taxon>Gammaproteobacteria</taxon>
        <taxon>Legionellales</taxon>
        <taxon>Legionellaceae</taxon>
        <taxon>Legionella</taxon>
    </lineage>
</organism>
<accession>A0A378LFM2</accession>
<name>A0A378LFM2_9GAMM</name>
<dbReference type="SUPFAM" id="SSF53474">
    <property type="entry name" value="alpha/beta-Hydrolases"/>
    <property type="match status" value="1"/>
</dbReference>
<sequence>MSQKTLIFLPGVLSDQRVWSYQTNHLQDLARCQTIPLVSGNTAEDLAQEILNHIEGDFFLAGHSMGGWLALELARRVPERILKLCLLNTSAQPDSKEKHQKRITMIKKVEQGSFQEVAAALTDYYVFDERVKKQVHSMFLSVGQQTFITQQKILLAREECLSILPALTMPTLVIHARQDKNFSLATHEELSNKIPNAKLAIIEDSGHMSPMEAPQAVTALLRFWLDYF</sequence>
<dbReference type="OrthoDB" id="2086224at2"/>
<dbReference type="RefSeq" id="WP_058476343.1">
    <property type="nucleotide sequence ID" value="NZ_CAAAIO010000004.1"/>
</dbReference>
<evidence type="ECO:0000313" key="2">
    <source>
        <dbReference type="EMBL" id="KTD79546.1"/>
    </source>
</evidence>
<dbReference type="InterPro" id="IPR029058">
    <property type="entry name" value="AB_hydrolase_fold"/>
</dbReference>
<evidence type="ECO:0000313" key="3">
    <source>
        <dbReference type="EMBL" id="STY24569.1"/>
    </source>
</evidence>
<dbReference type="Proteomes" id="UP000255110">
    <property type="component" value="Unassembled WGS sequence"/>
</dbReference>
<reference evidence="3 5" key="2">
    <citation type="submission" date="2018-06" db="EMBL/GenBank/DDBJ databases">
        <authorList>
            <consortium name="Pathogen Informatics"/>
            <person name="Doyle S."/>
        </authorList>
    </citation>
    <scope>NUCLEOTIDE SEQUENCE [LARGE SCALE GENOMIC DNA]</scope>
    <source>
        <strain evidence="3 5">NCTC11991</strain>
    </source>
</reference>
<protein>
    <submittedName>
        <fullName evidence="3">Lipolytic protein</fullName>
        <ecNumber evidence="3">3.1.1.24</ecNumber>
    </submittedName>
</protein>
<keyword evidence="3" id="KW-0378">Hydrolase</keyword>
<reference evidence="2 4" key="1">
    <citation type="submission" date="2015-11" db="EMBL/GenBank/DDBJ databases">
        <title>Genomic analysis of 38 Legionella species identifies large and diverse effector repertoires.</title>
        <authorList>
            <person name="Burstein D."/>
            <person name="Amaro F."/>
            <person name="Zusman T."/>
            <person name="Lifshitz Z."/>
            <person name="Cohen O."/>
            <person name="Gilbert J.A."/>
            <person name="Pupko T."/>
            <person name="Shuman H.A."/>
            <person name="Segal G."/>
        </authorList>
    </citation>
    <scope>NUCLEOTIDE SEQUENCE [LARGE SCALE GENOMIC DNA]</scope>
    <source>
        <strain evidence="2 4">SC-18-C9</strain>
    </source>
</reference>
<dbReference type="PANTHER" id="PTHR43798">
    <property type="entry name" value="MONOACYLGLYCEROL LIPASE"/>
    <property type="match status" value="1"/>
</dbReference>
<dbReference type="InterPro" id="IPR000073">
    <property type="entry name" value="AB_hydrolase_1"/>
</dbReference>
<evidence type="ECO:0000313" key="4">
    <source>
        <dbReference type="Proteomes" id="UP000054820"/>
    </source>
</evidence>